<dbReference type="PROSITE" id="PS50056">
    <property type="entry name" value="TYR_PHOSPHATASE_2"/>
    <property type="match status" value="1"/>
</dbReference>
<dbReference type="InterPro" id="IPR050561">
    <property type="entry name" value="PTP"/>
</dbReference>
<evidence type="ECO:0000313" key="3">
    <source>
        <dbReference type="Proteomes" id="UP001195941"/>
    </source>
</evidence>
<feature type="domain" description="Tyrosine specific protein phosphatases" evidence="1">
    <location>
        <begin position="88"/>
        <end position="155"/>
    </location>
</feature>
<gene>
    <name evidence="2" type="ORF">IT775_08380</name>
</gene>
<dbReference type="EMBL" id="JADMKU010000005">
    <property type="protein sequence ID" value="MBR9651135.1"/>
    <property type="molecule type" value="Genomic_DNA"/>
</dbReference>
<dbReference type="InterPro" id="IPR003595">
    <property type="entry name" value="Tyr_Pase_cat"/>
</dbReference>
<sequence length="164" mass="17308">MSNLVLNALTVGNGILAICPMPGRGGGYAEDLELLREWTPSLVITLATLAELVAEGADRLGTDMIESGCRWAHLPVPDFGVPDGDFEQHWPDISRAALAALNGGGRVVIHCMGGCGRSGMVALRLMIEAGEVPRAALRRLRAARPCAVETQAQLDWAVTPIPSG</sequence>
<reference evidence="2 3" key="1">
    <citation type="journal article" date="2021" name="Arch. Microbiol.">
        <title>Thalassobius aquimarinus sp. nov., isolated from the Sea of Japan seashore.</title>
        <authorList>
            <person name="Kurilenko V.V."/>
            <person name="Romanenko L.A."/>
            <person name="Chernysheva N.Y."/>
            <person name="Velansky P.V."/>
            <person name="Tekutyeva L.A."/>
            <person name="Isaeva M.P."/>
            <person name="Mikhailov V.V."/>
        </authorList>
    </citation>
    <scope>NUCLEOTIDE SEQUENCE [LARGE SCALE GENOMIC DNA]</scope>
    <source>
        <strain evidence="2 3">KMM 8518</strain>
    </source>
</reference>
<keyword evidence="3" id="KW-1185">Reference proteome</keyword>
<evidence type="ECO:0000313" key="2">
    <source>
        <dbReference type="EMBL" id="MBR9651135.1"/>
    </source>
</evidence>
<dbReference type="SUPFAM" id="SSF52799">
    <property type="entry name" value="(Phosphotyrosine protein) phosphatases II"/>
    <property type="match status" value="1"/>
</dbReference>
<name>A0ABS5HQB1_9RHOB</name>
<dbReference type="InterPro" id="IPR000387">
    <property type="entry name" value="Tyr_Pase_dom"/>
</dbReference>
<dbReference type="Gene3D" id="3.90.190.10">
    <property type="entry name" value="Protein tyrosine phosphatase superfamily"/>
    <property type="match status" value="1"/>
</dbReference>
<evidence type="ECO:0000259" key="1">
    <source>
        <dbReference type="PROSITE" id="PS50056"/>
    </source>
</evidence>
<dbReference type="SMART" id="SM00404">
    <property type="entry name" value="PTPc_motif"/>
    <property type="match status" value="1"/>
</dbReference>
<dbReference type="Pfam" id="PF22785">
    <property type="entry name" value="Tc-R-P"/>
    <property type="match status" value="1"/>
</dbReference>
<comment type="caution">
    <text evidence="2">The sequence shown here is derived from an EMBL/GenBank/DDBJ whole genome shotgun (WGS) entry which is preliminary data.</text>
</comment>
<dbReference type="PROSITE" id="PS00383">
    <property type="entry name" value="TYR_PHOSPHATASE_1"/>
    <property type="match status" value="1"/>
</dbReference>
<dbReference type="InterPro" id="IPR029021">
    <property type="entry name" value="Prot-tyrosine_phosphatase-like"/>
</dbReference>
<dbReference type="RefSeq" id="WP_212700643.1">
    <property type="nucleotide sequence ID" value="NZ_JADMKU010000005.1"/>
</dbReference>
<dbReference type="InterPro" id="IPR016130">
    <property type="entry name" value="Tyr_Pase_AS"/>
</dbReference>
<organism evidence="2 3">
    <name type="scientific">Thalassovita aquimarina</name>
    <dbReference type="NCBI Taxonomy" id="2785917"/>
    <lineage>
        <taxon>Bacteria</taxon>
        <taxon>Pseudomonadati</taxon>
        <taxon>Pseudomonadota</taxon>
        <taxon>Alphaproteobacteria</taxon>
        <taxon>Rhodobacterales</taxon>
        <taxon>Roseobacteraceae</taxon>
        <taxon>Thalassovita</taxon>
    </lineage>
</organism>
<dbReference type="PANTHER" id="PTHR23339">
    <property type="entry name" value="TYROSINE SPECIFIC PROTEIN PHOSPHATASE AND DUAL SPECIFICITY PROTEIN PHOSPHATASE"/>
    <property type="match status" value="1"/>
</dbReference>
<protein>
    <submittedName>
        <fullName evidence="2">Dual specificity protein phosphatase family protein</fullName>
    </submittedName>
</protein>
<accession>A0ABS5HQB1</accession>
<dbReference type="Proteomes" id="UP001195941">
    <property type="component" value="Unassembled WGS sequence"/>
</dbReference>
<proteinExistence type="predicted"/>